<dbReference type="InParanoid" id="A0A0D0BWX8"/>
<dbReference type="OrthoDB" id="2692326at2759"/>
<dbReference type="HOGENOM" id="CLU_024199_2_3_1"/>
<dbReference type="SUPFAM" id="SSF52047">
    <property type="entry name" value="RNI-like"/>
    <property type="match status" value="1"/>
</dbReference>
<dbReference type="Gene3D" id="1.20.1280.50">
    <property type="match status" value="1"/>
</dbReference>
<evidence type="ECO:0000313" key="2">
    <source>
        <dbReference type="Proteomes" id="UP000054485"/>
    </source>
</evidence>
<reference evidence="2" key="2">
    <citation type="submission" date="2015-01" db="EMBL/GenBank/DDBJ databases">
        <title>Evolutionary Origins and Diversification of the Mycorrhizal Mutualists.</title>
        <authorList>
            <consortium name="DOE Joint Genome Institute"/>
            <consortium name="Mycorrhizal Genomics Consortium"/>
            <person name="Kohler A."/>
            <person name="Kuo A."/>
            <person name="Nagy L.G."/>
            <person name="Floudas D."/>
            <person name="Copeland A."/>
            <person name="Barry K.W."/>
            <person name="Cichocki N."/>
            <person name="Veneault-Fourrey C."/>
            <person name="LaButti K."/>
            <person name="Lindquist E.A."/>
            <person name="Lipzen A."/>
            <person name="Lundell T."/>
            <person name="Morin E."/>
            <person name="Murat C."/>
            <person name="Riley R."/>
            <person name="Ohm R."/>
            <person name="Sun H."/>
            <person name="Tunlid A."/>
            <person name="Henrissat B."/>
            <person name="Grigoriev I.V."/>
            <person name="Hibbett D.S."/>
            <person name="Martin F."/>
        </authorList>
    </citation>
    <scope>NUCLEOTIDE SEQUENCE [LARGE SCALE GENOMIC DNA]</scope>
    <source>
        <strain evidence="2">UH-Slu-Lm8-n1</strain>
    </source>
</reference>
<keyword evidence="2" id="KW-1185">Reference proteome</keyword>
<dbReference type="Proteomes" id="UP000054485">
    <property type="component" value="Unassembled WGS sequence"/>
</dbReference>
<dbReference type="EMBL" id="KN835147">
    <property type="protein sequence ID" value="KIK47398.1"/>
    <property type="molecule type" value="Genomic_DNA"/>
</dbReference>
<organism evidence="1 2">
    <name type="scientific">Suillus luteus UH-Slu-Lm8-n1</name>
    <dbReference type="NCBI Taxonomy" id="930992"/>
    <lineage>
        <taxon>Eukaryota</taxon>
        <taxon>Fungi</taxon>
        <taxon>Dikarya</taxon>
        <taxon>Basidiomycota</taxon>
        <taxon>Agaricomycotina</taxon>
        <taxon>Agaricomycetes</taxon>
        <taxon>Agaricomycetidae</taxon>
        <taxon>Boletales</taxon>
        <taxon>Suillineae</taxon>
        <taxon>Suillaceae</taxon>
        <taxon>Suillus</taxon>
    </lineage>
</organism>
<sequence>MHTDENSAALAESARVLRSRSNSQVPISRLPDEIILIIFKYFEENTRLSALGFNFDFDDNEEDDDNGVPACLAVTHVSRHWRRIALERPTLWRFVGSTSILWLDIMLERSQKAPLVVKCRTGTSESMLMKTLEKILLHLPRIKYLEFHAISQNSDRIMELLSSQSAPMLEILKIGFSGMLPTTESTTHTIFQGDAPLLRSLQVFNWGRRWPSCTFDGIRTLRVERMQLSDLLAALQCMPSLEQLTFMGDMLQSDQPIPINSKVTLARLKNITLDENWSQDAQAVSLFRHLALPADVNILIRHLSSKGLQPIADLLSVMDKHSCGSTPIFRSMRAIRSAPWSIGYTVEFCTSTTFNRKDDDVRLTIDFNCYEYVGDEPGATRADPQDVVFEMCNIITERRRQTFFAGQFESIYLHGNPGFVRGLTDALRIVEGSPKVPYPSLRVLLLRDIPFKGDELQDLVDVLRMRVQKDVPVQELSLRRCTNLSADQVDLCREVVEVVSGI</sequence>
<protein>
    <recommendedName>
        <fullName evidence="3">F-box domain-containing protein</fullName>
    </recommendedName>
</protein>
<evidence type="ECO:0008006" key="3">
    <source>
        <dbReference type="Google" id="ProtNLM"/>
    </source>
</evidence>
<dbReference type="AlphaFoldDB" id="A0A0D0BWX8"/>
<evidence type="ECO:0000313" key="1">
    <source>
        <dbReference type="EMBL" id="KIK47398.1"/>
    </source>
</evidence>
<proteinExistence type="predicted"/>
<accession>A0A0D0BWX8</accession>
<dbReference type="STRING" id="930992.A0A0D0BWX8"/>
<name>A0A0D0BWX8_9AGAM</name>
<gene>
    <name evidence="1" type="ORF">CY34DRAFT_8956</name>
</gene>
<reference evidence="1 2" key="1">
    <citation type="submission" date="2014-04" db="EMBL/GenBank/DDBJ databases">
        <authorList>
            <consortium name="DOE Joint Genome Institute"/>
            <person name="Kuo A."/>
            <person name="Ruytinx J."/>
            <person name="Rineau F."/>
            <person name="Colpaert J."/>
            <person name="Kohler A."/>
            <person name="Nagy L.G."/>
            <person name="Floudas D."/>
            <person name="Copeland A."/>
            <person name="Barry K.W."/>
            <person name="Cichocki N."/>
            <person name="Veneault-Fourrey C."/>
            <person name="LaButti K."/>
            <person name="Lindquist E.A."/>
            <person name="Lipzen A."/>
            <person name="Lundell T."/>
            <person name="Morin E."/>
            <person name="Murat C."/>
            <person name="Sun H."/>
            <person name="Tunlid A."/>
            <person name="Henrissat B."/>
            <person name="Grigoriev I.V."/>
            <person name="Hibbett D.S."/>
            <person name="Martin F."/>
            <person name="Nordberg H.P."/>
            <person name="Cantor M.N."/>
            <person name="Hua S.X."/>
        </authorList>
    </citation>
    <scope>NUCLEOTIDE SEQUENCE [LARGE SCALE GENOMIC DNA]</scope>
    <source>
        <strain evidence="1 2">UH-Slu-Lm8-n1</strain>
    </source>
</reference>